<name>A0A7S0P3G6_9EUKA</name>
<accession>A0A7S0P3G6</accession>
<gene>
    <name evidence="1" type="ORF">CLEP1334_LOCUS26142</name>
</gene>
<proteinExistence type="predicted"/>
<dbReference type="EMBL" id="HBER01052286">
    <property type="protein sequence ID" value="CAD8550852.1"/>
    <property type="molecule type" value="Transcribed_RNA"/>
</dbReference>
<dbReference type="AlphaFoldDB" id="A0A7S0P3G6"/>
<reference evidence="1" key="1">
    <citation type="submission" date="2021-01" db="EMBL/GenBank/DDBJ databases">
        <authorList>
            <person name="Corre E."/>
            <person name="Pelletier E."/>
            <person name="Niang G."/>
            <person name="Scheremetjew M."/>
            <person name="Finn R."/>
            <person name="Kale V."/>
            <person name="Holt S."/>
            <person name="Cochrane G."/>
            <person name="Meng A."/>
            <person name="Brown T."/>
            <person name="Cohen L."/>
        </authorList>
    </citation>
    <scope>NUCLEOTIDE SEQUENCE</scope>
    <source>
        <strain evidence="1">RCC1130</strain>
    </source>
</reference>
<sequence>MSSRGKAVIDSRFSLQIPDTFVASKRTATLGTLYVAGNYPRFTVVSVTAWPLTKLLADDAVAQTLPGLPLPQPRKAALPGSSLSELGSPMEIGRLLLRARDREASSGAVQSELLDADLQQASLRWSFDTPLPVSDPDALEKERGVRRLIRRTAARSIIGEVPSAAGGTESAIISVWASALQQDWEKGLGLELQECVSSFSWTATS</sequence>
<evidence type="ECO:0000313" key="1">
    <source>
        <dbReference type="EMBL" id="CAD8550852.1"/>
    </source>
</evidence>
<organism evidence="1">
    <name type="scientific">Calcidiscus leptoporus</name>
    <dbReference type="NCBI Taxonomy" id="127549"/>
    <lineage>
        <taxon>Eukaryota</taxon>
        <taxon>Haptista</taxon>
        <taxon>Haptophyta</taxon>
        <taxon>Prymnesiophyceae</taxon>
        <taxon>Coccolithales</taxon>
        <taxon>Calcidiscaceae</taxon>
        <taxon>Calcidiscus</taxon>
    </lineage>
</organism>
<protein>
    <submittedName>
        <fullName evidence="1">Uncharacterized protein</fullName>
    </submittedName>
</protein>